<comment type="subcellular location">
    <subcellularLocation>
        <location evidence="1">Membrane</location>
        <topology evidence="1">Multi-pass membrane protein</topology>
    </subcellularLocation>
</comment>
<evidence type="ECO:0000256" key="3">
    <source>
        <dbReference type="SAM" id="Phobius"/>
    </source>
</evidence>
<sequence length="99" mass="10576">MDTSALTGESVPRDVEAGKEVLAGFVNQNGILEIEVQKGLSESAVTKILDLVENASSRKAQTENFITKFAKYYTPAVVVLALLLAFVPPLLIPSISSIV</sequence>
<organism evidence="5 6">
    <name type="scientific">Bacillus safensis</name>
    <dbReference type="NCBI Taxonomy" id="561879"/>
    <lineage>
        <taxon>Bacteria</taxon>
        <taxon>Bacillati</taxon>
        <taxon>Bacillota</taxon>
        <taxon>Bacilli</taxon>
        <taxon>Bacillales</taxon>
        <taxon>Bacillaceae</taxon>
        <taxon>Bacillus</taxon>
    </lineage>
</organism>
<keyword evidence="3" id="KW-0472">Membrane</keyword>
<dbReference type="GO" id="GO:0015086">
    <property type="term" value="F:cadmium ion transmembrane transporter activity"/>
    <property type="evidence" value="ECO:0007669"/>
    <property type="project" value="TreeGrafter"/>
</dbReference>
<dbReference type="GO" id="GO:0016020">
    <property type="term" value="C:membrane"/>
    <property type="evidence" value="ECO:0007669"/>
    <property type="project" value="TreeGrafter"/>
</dbReference>
<dbReference type="InterPro" id="IPR008250">
    <property type="entry name" value="ATPase_P-typ_transduc_dom_A_sf"/>
</dbReference>
<evidence type="ECO:0000256" key="1">
    <source>
        <dbReference type="ARBA" id="ARBA00004141"/>
    </source>
</evidence>
<evidence type="ECO:0000313" key="5">
    <source>
        <dbReference type="EMBL" id="BBP92282.1"/>
    </source>
</evidence>
<proteinExistence type="inferred from homology"/>
<comment type="similarity">
    <text evidence="2">Belongs to the cation transport ATPase (P-type) (TC 3.A.3) family. Type IB subfamily.</text>
</comment>
<dbReference type="InterPro" id="IPR059000">
    <property type="entry name" value="ATPase_P-type_domA"/>
</dbReference>
<dbReference type="Pfam" id="PF00122">
    <property type="entry name" value="E1-E2_ATPase"/>
    <property type="match status" value="1"/>
</dbReference>
<dbReference type="Gene3D" id="2.70.150.10">
    <property type="entry name" value="Calcium-transporting ATPase, cytoplasmic transduction domain A"/>
    <property type="match status" value="1"/>
</dbReference>
<feature type="domain" description="P-type ATPase A" evidence="4">
    <location>
        <begin position="1"/>
        <end position="53"/>
    </location>
</feature>
<dbReference type="Proteomes" id="UP000464658">
    <property type="component" value="Chromosome"/>
</dbReference>
<keyword evidence="3" id="KW-0812">Transmembrane</keyword>
<evidence type="ECO:0000313" key="6">
    <source>
        <dbReference type="Proteomes" id="UP000464658"/>
    </source>
</evidence>
<evidence type="ECO:0000259" key="4">
    <source>
        <dbReference type="Pfam" id="PF00122"/>
    </source>
</evidence>
<evidence type="ECO:0000256" key="2">
    <source>
        <dbReference type="ARBA" id="ARBA00006024"/>
    </source>
</evidence>
<dbReference type="EMBL" id="AP021906">
    <property type="protein sequence ID" value="BBP92282.1"/>
    <property type="molecule type" value="Genomic_DNA"/>
</dbReference>
<dbReference type="PANTHER" id="PTHR48085:SF5">
    <property type="entry name" value="CADMIUM_ZINC-TRANSPORTING ATPASE HMA4-RELATED"/>
    <property type="match status" value="1"/>
</dbReference>
<dbReference type="InterPro" id="IPR051014">
    <property type="entry name" value="Cation_Transport_ATPase_IB"/>
</dbReference>
<name>A0A5S9MI03_BACIA</name>
<gene>
    <name evidence="5" type="ORF">BsIDN1_59000</name>
</gene>
<accession>A0A5S9MI03</accession>
<feature type="transmembrane region" description="Helical" evidence="3">
    <location>
        <begin position="72"/>
        <end position="92"/>
    </location>
</feature>
<protein>
    <recommendedName>
        <fullName evidence="4">P-type ATPase A domain-containing protein</fullName>
    </recommendedName>
</protein>
<reference evidence="5 6" key="1">
    <citation type="submission" date="2019-12" db="EMBL/GenBank/DDBJ databases">
        <title>Full genome sequence of a Bacillus safensis strain isolated from commercially available natto in Indonesia.</title>
        <authorList>
            <person name="Yoshida M."/>
            <person name="Uomi M."/>
            <person name="Waturangi D."/>
            <person name="Ekaputri J.J."/>
            <person name="Setiamarga D.H.E."/>
        </authorList>
    </citation>
    <scope>NUCLEOTIDE SEQUENCE [LARGE SCALE GENOMIC DNA]</scope>
    <source>
        <strain evidence="5 6">IDN1</strain>
    </source>
</reference>
<keyword evidence="3" id="KW-1133">Transmembrane helix</keyword>
<dbReference type="SUPFAM" id="SSF81653">
    <property type="entry name" value="Calcium ATPase, transduction domain A"/>
    <property type="match status" value="1"/>
</dbReference>
<dbReference type="AlphaFoldDB" id="A0A5S9MI03"/>
<dbReference type="PANTHER" id="PTHR48085">
    <property type="entry name" value="CADMIUM/ZINC-TRANSPORTING ATPASE HMA2-RELATED"/>
    <property type="match status" value="1"/>
</dbReference>